<evidence type="ECO:0000256" key="1">
    <source>
        <dbReference type="ARBA" id="ARBA00022801"/>
    </source>
</evidence>
<dbReference type="EMBL" id="FOFB01000002">
    <property type="protein sequence ID" value="SEP74765.1"/>
    <property type="molecule type" value="Genomic_DNA"/>
</dbReference>
<dbReference type="InterPro" id="IPR017439">
    <property type="entry name" value="Amidohydrolase"/>
</dbReference>
<comment type="cofactor">
    <cofactor evidence="2">
        <name>Mn(2+)</name>
        <dbReference type="ChEBI" id="CHEBI:29035"/>
    </cofactor>
    <text evidence="2">The Mn(2+) ion enhances activity.</text>
</comment>
<dbReference type="Proteomes" id="UP000199021">
    <property type="component" value="Unassembled WGS sequence"/>
</dbReference>
<dbReference type="GO" id="GO:0046872">
    <property type="term" value="F:metal ion binding"/>
    <property type="evidence" value="ECO:0007669"/>
    <property type="project" value="UniProtKB-KW"/>
</dbReference>
<dbReference type="InParanoid" id="A0A1H9ADV1"/>
<feature type="binding site" evidence="2">
    <location>
        <position position="116"/>
    </location>
    <ligand>
        <name>Mn(2+)</name>
        <dbReference type="ChEBI" id="CHEBI:29035"/>
        <label>2</label>
    </ligand>
</feature>
<evidence type="ECO:0000259" key="3">
    <source>
        <dbReference type="Pfam" id="PF07687"/>
    </source>
</evidence>
<feature type="binding site" evidence="2">
    <location>
        <position position="175"/>
    </location>
    <ligand>
        <name>Mn(2+)</name>
        <dbReference type="ChEBI" id="CHEBI:29035"/>
        <label>2</label>
    </ligand>
</feature>
<feature type="binding site" evidence="2">
    <location>
        <position position="114"/>
    </location>
    <ligand>
        <name>Mn(2+)</name>
        <dbReference type="ChEBI" id="CHEBI:29035"/>
        <label>2</label>
    </ligand>
</feature>
<dbReference type="PANTHER" id="PTHR11014:SF169">
    <property type="entry name" value="CLAN MH, FAMILY M20, PEPTIDASE T-LIKE METALLOPEPTIDASE"/>
    <property type="match status" value="1"/>
</dbReference>
<feature type="binding site" evidence="2">
    <location>
        <position position="149"/>
    </location>
    <ligand>
        <name>Mn(2+)</name>
        <dbReference type="ChEBI" id="CHEBI:29035"/>
        <label>2</label>
    </ligand>
</feature>
<keyword evidence="2" id="KW-0464">Manganese</keyword>
<feature type="domain" description="Peptidase M20 dimerisation" evidence="3">
    <location>
        <begin position="199"/>
        <end position="290"/>
    </location>
</feature>
<dbReference type="Gene3D" id="3.40.630.10">
    <property type="entry name" value="Zn peptidases"/>
    <property type="match status" value="1"/>
</dbReference>
<proteinExistence type="predicted"/>
<dbReference type="InterPro" id="IPR011650">
    <property type="entry name" value="Peptidase_M20_dimer"/>
</dbReference>
<keyword evidence="5" id="KW-1185">Reference proteome</keyword>
<sequence>MKSYRAAYSRTRPYLTTLMRHQELLTQLRHDLHCHPELSGREEKTAAHIKAFFRKHCPADEVISKIGGYGLTFRYSYPQPGPTVMIRCELDALPIEEPNDFRYQSINEGVSHKCGHDGHMTILAALALRLRETPPARGSVILFFQSAEETGQGAAAALQDARFTALAPDYVFALHNIPGAPLHEVLLTPTTFSPAVQSFSVQLSGKEAHAAEPQNGRNPAVAISRIVAALAPLNVPDPNREDFCVLTPVHLTLGQKAYGISPGEGELHYTIRCWTNTGLDRLKARICQEISRISTAENLRRTINWFEYFPATVNTSRARAIVQSAAMESGKNVTERAHGFTFGEDFGWLAGRYPSVMFGLGAGEDCPALHHAEYDFPDALIATGTSVFSEIIRRILKKN</sequence>
<accession>A0A1H9ADV1</accession>
<dbReference type="Pfam" id="PF07687">
    <property type="entry name" value="M20_dimer"/>
    <property type="match status" value="1"/>
</dbReference>
<dbReference type="SUPFAM" id="SSF55031">
    <property type="entry name" value="Bacterial exopeptidase dimerisation domain"/>
    <property type="match status" value="1"/>
</dbReference>
<reference evidence="5" key="1">
    <citation type="submission" date="2016-10" db="EMBL/GenBank/DDBJ databases">
        <authorList>
            <person name="Varghese N."/>
            <person name="Submissions S."/>
        </authorList>
    </citation>
    <scope>NUCLEOTIDE SEQUENCE [LARGE SCALE GENOMIC DNA]</scope>
    <source>
        <strain evidence="5">DSM 24740</strain>
    </source>
</reference>
<dbReference type="NCBIfam" id="TIGR01891">
    <property type="entry name" value="amidohydrolases"/>
    <property type="match status" value="1"/>
</dbReference>
<dbReference type="InterPro" id="IPR002933">
    <property type="entry name" value="Peptidase_M20"/>
</dbReference>
<feature type="binding site" evidence="2">
    <location>
        <position position="370"/>
    </location>
    <ligand>
        <name>Mn(2+)</name>
        <dbReference type="ChEBI" id="CHEBI:29035"/>
        <label>2</label>
    </ligand>
</feature>
<dbReference type="PIRSF" id="PIRSF005962">
    <property type="entry name" value="Pept_M20D_amidohydro"/>
    <property type="match status" value="1"/>
</dbReference>
<name>A0A1H9ADV1_9BACT</name>
<dbReference type="Gene3D" id="3.30.70.360">
    <property type="match status" value="1"/>
</dbReference>
<evidence type="ECO:0000256" key="2">
    <source>
        <dbReference type="PIRSR" id="PIRSR005962-1"/>
    </source>
</evidence>
<dbReference type="GO" id="GO:0016787">
    <property type="term" value="F:hydrolase activity"/>
    <property type="evidence" value="ECO:0007669"/>
    <property type="project" value="UniProtKB-KW"/>
</dbReference>
<organism evidence="4 5">
    <name type="scientific">Neolewinella agarilytica</name>
    <dbReference type="NCBI Taxonomy" id="478744"/>
    <lineage>
        <taxon>Bacteria</taxon>
        <taxon>Pseudomonadati</taxon>
        <taxon>Bacteroidota</taxon>
        <taxon>Saprospiria</taxon>
        <taxon>Saprospirales</taxon>
        <taxon>Lewinellaceae</taxon>
        <taxon>Neolewinella</taxon>
    </lineage>
</organism>
<gene>
    <name evidence="4" type="ORF">SAMN05444359_10258</name>
</gene>
<dbReference type="AlphaFoldDB" id="A0A1H9ADV1"/>
<dbReference type="InterPro" id="IPR036264">
    <property type="entry name" value="Bact_exopeptidase_dim_dom"/>
</dbReference>
<evidence type="ECO:0000313" key="4">
    <source>
        <dbReference type="EMBL" id="SEP74765.1"/>
    </source>
</evidence>
<dbReference type="Pfam" id="PF01546">
    <property type="entry name" value="Peptidase_M20"/>
    <property type="match status" value="1"/>
</dbReference>
<keyword evidence="1 4" id="KW-0378">Hydrolase</keyword>
<dbReference type="PANTHER" id="PTHR11014">
    <property type="entry name" value="PEPTIDASE M20 FAMILY MEMBER"/>
    <property type="match status" value="1"/>
</dbReference>
<protein>
    <submittedName>
        <fullName evidence="4">Amidohydrolase</fullName>
    </submittedName>
</protein>
<keyword evidence="2" id="KW-0479">Metal-binding</keyword>
<dbReference type="STRING" id="478744.SAMN05444359_10258"/>
<evidence type="ECO:0000313" key="5">
    <source>
        <dbReference type="Proteomes" id="UP000199021"/>
    </source>
</evidence>
<dbReference type="SUPFAM" id="SSF53187">
    <property type="entry name" value="Zn-dependent exopeptidases"/>
    <property type="match status" value="1"/>
</dbReference>